<dbReference type="OrthoDB" id="2216731at2759"/>
<evidence type="ECO:0000313" key="3">
    <source>
        <dbReference type="Proteomes" id="UP000077051"/>
    </source>
</evidence>
<protein>
    <submittedName>
        <fullName evidence="2">Uncharacterized protein</fullName>
    </submittedName>
</protein>
<keyword evidence="3" id="KW-1185">Reference proteome</keyword>
<dbReference type="Proteomes" id="UP000077051">
    <property type="component" value="Unassembled WGS sequence"/>
</dbReference>
<reference evidence="2 3" key="1">
    <citation type="submission" date="2015-06" db="EMBL/GenBank/DDBJ databases">
        <title>Expansion of signal transduction pathways in fungi by whole-genome duplication.</title>
        <authorList>
            <consortium name="DOE Joint Genome Institute"/>
            <person name="Corrochano L.M."/>
            <person name="Kuo A."/>
            <person name="Marcet-Houben M."/>
            <person name="Polaino S."/>
            <person name="Salamov A."/>
            <person name="Villalobos J.M."/>
            <person name="Alvarez M.I."/>
            <person name="Avalos J."/>
            <person name="Benito E.P."/>
            <person name="Benoit I."/>
            <person name="Burger G."/>
            <person name="Camino L.P."/>
            <person name="Canovas D."/>
            <person name="Cerda-Olmedo E."/>
            <person name="Cheng J.-F."/>
            <person name="Dominguez A."/>
            <person name="Elias M."/>
            <person name="Eslava A.P."/>
            <person name="Glaser F."/>
            <person name="Grimwood J."/>
            <person name="Gutierrez G."/>
            <person name="Heitman J."/>
            <person name="Henrissat B."/>
            <person name="Iturriaga E.A."/>
            <person name="Lang B.F."/>
            <person name="Lavin J.L."/>
            <person name="Lee S."/>
            <person name="Li W."/>
            <person name="Lindquist E."/>
            <person name="Lopez-Garcia S."/>
            <person name="Luque E.M."/>
            <person name="Marcos A.T."/>
            <person name="Martin J."/>
            <person name="Mccluskey K."/>
            <person name="Medina H.R."/>
            <person name="Miralles-Duran A."/>
            <person name="Miyazaki A."/>
            <person name="Munoz-Torres E."/>
            <person name="Oguiza J.A."/>
            <person name="Ohm R."/>
            <person name="Olmedo M."/>
            <person name="Orejas M."/>
            <person name="Ortiz-Castellanos L."/>
            <person name="Pisabarro A.G."/>
            <person name="Rodriguez-Romero J."/>
            <person name="Ruiz-Herrera J."/>
            <person name="Ruiz-Vazquez R."/>
            <person name="Sanz C."/>
            <person name="Schackwitz W."/>
            <person name="Schmutz J."/>
            <person name="Shahriari M."/>
            <person name="Shelest E."/>
            <person name="Silva-Franco F."/>
            <person name="Soanes D."/>
            <person name="Syed K."/>
            <person name="Tagua V.G."/>
            <person name="Talbot N.J."/>
            <person name="Thon M."/>
            <person name="De Vries R.P."/>
            <person name="Wiebenga A."/>
            <person name="Yadav J.S."/>
            <person name="Braun E.L."/>
            <person name="Baker S."/>
            <person name="Garre V."/>
            <person name="Horwitz B."/>
            <person name="Torres-Martinez S."/>
            <person name="Idnurm A."/>
            <person name="Herrera-Estrella A."/>
            <person name="Gabaldon T."/>
            <person name="Grigoriev I.V."/>
        </authorList>
    </citation>
    <scope>NUCLEOTIDE SEQUENCE [LARGE SCALE GENOMIC DNA]</scope>
    <source>
        <strain evidence="2 3">CBS 277.49</strain>
    </source>
</reference>
<organism evidence="2 3">
    <name type="scientific">Mucor lusitanicus CBS 277.49</name>
    <dbReference type="NCBI Taxonomy" id="747725"/>
    <lineage>
        <taxon>Eukaryota</taxon>
        <taxon>Fungi</taxon>
        <taxon>Fungi incertae sedis</taxon>
        <taxon>Mucoromycota</taxon>
        <taxon>Mucoromycotina</taxon>
        <taxon>Mucoromycetes</taxon>
        <taxon>Mucorales</taxon>
        <taxon>Mucorineae</taxon>
        <taxon>Mucoraceae</taxon>
        <taxon>Mucor</taxon>
    </lineage>
</organism>
<accession>A0A168JU68</accession>
<dbReference type="EMBL" id="AMYB01000006">
    <property type="protein sequence ID" value="OAD01623.1"/>
    <property type="molecule type" value="Genomic_DNA"/>
</dbReference>
<dbReference type="VEuPathDB" id="FungiDB:MUCCIDRAFT_113090"/>
<evidence type="ECO:0000256" key="1">
    <source>
        <dbReference type="SAM" id="MobiDB-lite"/>
    </source>
</evidence>
<gene>
    <name evidence="2" type="ORF">MUCCIDRAFT_113090</name>
</gene>
<name>A0A168JU68_MUCCL</name>
<dbReference type="AlphaFoldDB" id="A0A168JU68"/>
<evidence type="ECO:0000313" key="2">
    <source>
        <dbReference type="EMBL" id="OAD01623.1"/>
    </source>
</evidence>
<sequence>MISRINQRAGRNTSDSIPQIPRSDLQSQYPDLPDSTFANQLHAKSLHIVGYNEAFGLSMDQMKQAKELLALPYLELGTSGLQLTTPLRGRVLQQSRNFIQARTNYVSSSPCISLSNKQRWASSRKDTSLQAW</sequence>
<feature type="compositionally biased region" description="Polar residues" evidence="1">
    <location>
        <begin position="1"/>
        <end position="17"/>
    </location>
</feature>
<feature type="region of interest" description="Disordered" evidence="1">
    <location>
        <begin position="1"/>
        <end position="32"/>
    </location>
</feature>
<comment type="caution">
    <text evidence="2">The sequence shown here is derived from an EMBL/GenBank/DDBJ whole genome shotgun (WGS) entry which is preliminary data.</text>
</comment>
<proteinExistence type="predicted"/>